<keyword evidence="7 19" id="KW-0436">Ligase</keyword>
<dbReference type="GO" id="GO:0005524">
    <property type="term" value="F:ATP binding"/>
    <property type="evidence" value="ECO:0007669"/>
    <property type="project" value="UniProtKB-UniRule"/>
</dbReference>
<evidence type="ECO:0000256" key="3">
    <source>
        <dbReference type="ARBA" id="ARBA00011750"/>
    </source>
</evidence>
<organism evidence="22 23">
    <name type="scientific">Nitrosospira lacus</name>
    <dbReference type="NCBI Taxonomy" id="1288494"/>
    <lineage>
        <taxon>Bacteria</taxon>
        <taxon>Pseudomonadati</taxon>
        <taxon>Pseudomonadota</taxon>
        <taxon>Betaproteobacteria</taxon>
        <taxon>Nitrosomonadales</taxon>
        <taxon>Nitrosomonadaceae</taxon>
        <taxon>Nitrosospira</taxon>
    </lineage>
</organism>
<protein>
    <recommendedName>
        <fullName evidence="5 19">Biotin carboxylase</fullName>
        <ecNumber evidence="4 19">6.3.4.14</ecNumber>
    </recommendedName>
    <alternativeName>
        <fullName evidence="16 19">Acetyl-coenzyme A carboxylase biotin carboxylase subunit A</fullName>
    </alternativeName>
</protein>
<feature type="domain" description="Biotin carboxylation" evidence="21">
    <location>
        <begin position="1"/>
        <end position="445"/>
    </location>
</feature>
<dbReference type="eggNOG" id="COG0439">
    <property type="taxonomic scope" value="Bacteria"/>
</dbReference>
<proteinExistence type="predicted"/>
<dbReference type="NCBIfam" id="TIGR00514">
    <property type="entry name" value="accC"/>
    <property type="match status" value="1"/>
</dbReference>
<sequence>MFEKILIANRGEIALRIQRACREMGIKTVAVHSEADANAKYVKLADESVCIGPAPSAQSYLNIPAIISAAEVTDAEAIHPGYGFLSENADFAERVESSGFVFIGPRPETIRMMGDKVSAKNAMKKAGVPCVPGSNGALPESLDEVRGVIRAVGYPVIIKASAGGGGRGMRVVHTEAALSNAVIITRNEAQAAFGNPTVYAEKFLENPRHIEFQVLVDEHRNAIHLGERECSMQRRHQKILEEAPALGISPRLRDRIGGRCADACRRIGYRGVGTFEFLFEKNEFYFIEMNTRLQVEHPVTEAITGIDLVKAQIRVAAGEKLSIRQRDVSWKGHAIECRINAEDPYKLTPSAGRITQYHAPGGPGIRVDSHIYHNYMVPPYYDSMIAKVIAYGDNRDQAIARMRIALSEMVVEGISTNIPLHLDLLSDAAFLTGGTSIHYLEQKLANYNKPG</sequence>
<evidence type="ECO:0000256" key="17">
    <source>
        <dbReference type="ARBA" id="ARBA00048600"/>
    </source>
</evidence>
<dbReference type="InterPro" id="IPR011761">
    <property type="entry name" value="ATP-grasp"/>
</dbReference>
<keyword evidence="8" id="KW-0479">Metal-binding</keyword>
<keyword evidence="13 19" id="KW-0443">Lipid metabolism</keyword>
<dbReference type="Pfam" id="PF00289">
    <property type="entry name" value="Biotin_carb_N"/>
    <property type="match status" value="1"/>
</dbReference>
<dbReference type="RefSeq" id="WP_004175917.1">
    <property type="nucleotide sequence ID" value="NZ_CP021106.3"/>
</dbReference>
<evidence type="ECO:0000256" key="4">
    <source>
        <dbReference type="ARBA" id="ARBA00013263"/>
    </source>
</evidence>
<dbReference type="SMART" id="SM00878">
    <property type="entry name" value="Biotin_carb_C"/>
    <property type="match status" value="1"/>
</dbReference>
<dbReference type="InterPro" id="IPR005479">
    <property type="entry name" value="CPAse_ATP-bd"/>
</dbReference>
<dbReference type="InterPro" id="IPR011054">
    <property type="entry name" value="Rudment_hybrid_motif"/>
</dbReference>
<evidence type="ECO:0000256" key="13">
    <source>
        <dbReference type="ARBA" id="ARBA00023098"/>
    </source>
</evidence>
<evidence type="ECO:0000313" key="22">
    <source>
        <dbReference type="EMBL" id="ARO86764.1"/>
    </source>
</evidence>
<dbReference type="PROSITE" id="PS50975">
    <property type="entry name" value="ATP_GRASP"/>
    <property type="match status" value="1"/>
</dbReference>
<accession>A0A1W6SLU6</accession>
<gene>
    <name evidence="22" type="ORF">EBAPG3_002685</name>
</gene>
<dbReference type="Pfam" id="PF02785">
    <property type="entry name" value="Biotin_carb_C"/>
    <property type="match status" value="1"/>
</dbReference>
<dbReference type="GO" id="GO:0046872">
    <property type="term" value="F:metal ion binding"/>
    <property type="evidence" value="ECO:0007669"/>
    <property type="project" value="UniProtKB-KW"/>
</dbReference>
<dbReference type="PROSITE" id="PS50979">
    <property type="entry name" value="BC"/>
    <property type="match status" value="1"/>
</dbReference>
<keyword evidence="12" id="KW-0460">Magnesium</keyword>
<evidence type="ECO:0000256" key="2">
    <source>
        <dbReference type="ARBA" id="ARBA00004956"/>
    </source>
</evidence>
<comment type="subunit">
    <text evidence="3 19">Acetyl-CoA carboxylase is a heterohexamer of biotin carboxyl carrier protein, biotin carboxylase and the two subunits of carboxyl transferase in a 2:2 complex.</text>
</comment>
<dbReference type="UniPathway" id="UPA00655">
    <property type="reaction ID" value="UER00711"/>
</dbReference>
<dbReference type="SUPFAM" id="SSF51246">
    <property type="entry name" value="Rudiment single hybrid motif"/>
    <property type="match status" value="1"/>
</dbReference>
<keyword evidence="9 18" id="KW-0547">Nucleotide-binding</keyword>
<dbReference type="InterPro" id="IPR004549">
    <property type="entry name" value="Acetyl_CoA_COase_biotin_COase"/>
</dbReference>
<evidence type="ECO:0000256" key="15">
    <source>
        <dbReference type="ARBA" id="ARBA00023267"/>
    </source>
</evidence>
<dbReference type="InterPro" id="IPR005482">
    <property type="entry name" value="Biotin_COase_C"/>
</dbReference>
<dbReference type="OrthoDB" id="9803706at2"/>
<evidence type="ECO:0000256" key="7">
    <source>
        <dbReference type="ARBA" id="ARBA00022598"/>
    </source>
</evidence>
<comment type="pathway">
    <text evidence="2 19">Lipid metabolism; malonyl-CoA biosynthesis; malonyl-CoA from acetyl-CoA: step 1/1.</text>
</comment>
<dbReference type="PANTHER" id="PTHR48095:SF2">
    <property type="entry name" value="BIOTIN CARBOXYLASE, CHLOROPLASTIC"/>
    <property type="match status" value="1"/>
</dbReference>
<dbReference type="Gene3D" id="3.30.1490.20">
    <property type="entry name" value="ATP-grasp fold, A domain"/>
    <property type="match status" value="1"/>
</dbReference>
<keyword evidence="23" id="KW-1185">Reference proteome</keyword>
<comment type="function">
    <text evidence="1 19">This protein is a component of the acetyl coenzyme A carboxylase complex; first, biotin carboxylase catalyzes the carboxylation of the carrier protein and then the transcarboxylase transfers the carboxyl group to form malonyl-CoA.</text>
</comment>
<evidence type="ECO:0000256" key="18">
    <source>
        <dbReference type="PROSITE-ProRule" id="PRU00409"/>
    </source>
</evidence>
<name>A0A1W6SLU6_9PROT</name>
<dbReference type="FunFam" id="3.40.50.20:FF:000010">
    <property type="entry name" value="Propionyl-CoA carboxylase subunit alpha"/>
    <property type="match status" value="1"/>
</dbReference>
<dbReference type="InterPro" id="IPR013815">
    <property type="entry name" value="ATP_grasp_subdomain_1"/>
</dbReference>
<dbReference type="InterPro" id="IPR051602">
    <property type="entry name" value="ACC_Biotin_Carboxylase"/>
</dbReference>
<dbReference type="InterPro" id="IPR011764">
    <property type="entry name" value="Biotin_carboxylation_dom"/>
</dbReference>
<evidence type="ECO:0000256" key="9">
    <source>
        <dbReference type="ARBA" id="ARBA00022741"/>
    </source>
</evidence>
<evidence type="ECO:0000256" key="6">
    <source>
        <dbReference type="ARBA" id="ARBA00022516"/>
    </source>
</evidence>
<evidence type="ECO:0000256" key="19">
    <source>
        <dbReference type="RuleBase" id="RU365063"/>
    </source>
</evidence>
<dbReference type="GO" id="GO:0004075">
    <property type="term" value="F:biotin carboxylase activity"/>
    <property type="evidence" value="ECO:0007669"/>
    <property type="project" value="UniProtKB-EC"/>
</dbReference>
<keyword evidence="11 18" id="KW-0067">ATP-binding</keyword>
<dbReference type="InterPro" id="IPR005481">
    <property type="entry name" value="BC-like_N"/>
</dbReference>
<dbReference type="PANTHER" id="PTHR48095">
    <property type="entry name" value="PYRUVATE CARBOXYLASE SUBUNIT A"/>
    <property type="match status" value="1"/>
</dbReference>
<dbReference type="EMBL" id="CP021106">
    <property type="protein sequence ID" value="ARO86764.1"/>
    <property type="molecule type" value="Genomic_DNA"/>
</dbReference>
<dbReference type="NCBIfam" id="NF006367">
    <property type="entry name" value="PRK08591.1"/>
    <property type="match status" value="1"/>
</dbReference>
<dbReference type="PROSITE" id="PS00867">
    <property type="entry name" value="CPSASE_2"/>
    <property type="match status" value="1"/>
</dbReference>
<evidence type="ECO:0000256" key="16">
    <source>
        <dbReference type="ARBA" id="ARBA00033786"/>
    </source>
</evidence>
<dbReference type="SUPFAM" id="SSF56059">
    <property type="entry name" value="Glutathione synthetase ATP-binding domain-like"/>
    <property type="match status" value="1"/>
</dbReference>
<evidence type="ECO:0000256" key="12">
    <source>
        <dbReference type="ARBA" id="ARBA00022842"/>
    </source>
</evidence>
<keyword evidence="14 19" id="KW-0275">Fatty acid biosynthesis</keyword>
<keyword evidence="6 19" id="KW-0444">Lipid biosynthesis</keyword>
<reference evidence="22 23" key="1">
    <citation type="journal article" date="2015" name="Int. J. Syst. Evol. Microbiol.">
        <title>Nitrosospira lacus sp. nov., a psychrotolerant, ammonia-oxidizing bacterium from sandy lake sediment.</title>
        <authorList>
            <person name="Urakawa H."/>
            <person name="Garcia J.C."/>
            <person name="Nielsen J.L."/>
            <person name="Le V.Q."/>
            <person name="Kozlowski J.A."/>
            <person name="Stein L.Y."/>
            <person name="Lim C.K."/>
            <person name="Pommerening-Roser A."/>
            <person name="Martens-Habbena W."/>
            <person name="Stahl D.A."/>
            <person name="Klotz M.G."/>
        </authorList>
    </citation>
    <scope>NUCLEOTIDE SEQUENCE [LARGE SCALE GENOMIC DNA]</scope>
    <source>
        <strain evidence="22 23">APG3</strain>
    </source>
</reference>
<dbReference type="InterPro" id="IPR016185">
    <property type="entry name" value="PreATP-grasp_dom_sf"/>
</dbReference>
<evidence type="ECO:0000256" key="8">
    <source>
        <dbReference type="ARBA" id="ARBA00022723"/>
    </source>
</evidence>
<evidence type="ECO:0000256" key="14">
    <source>
        <dbReference type="ARBA" id="ARBA00023160"/>
    </source>
</evidence>
<dbReference type="AlphaFoldDB" id="A0A1W6SLU6"/>
<dbReference type="PROSITE" id="PS00866">
    <property type="entry name" value="CPSASE_1"/>
    <property type="match status" value="1"/>
</dbReference>
<evidence type="ECO:0000313" key="23">
    <source>
        <dbReference type="Proteomes" id="UP000012179"/>
    </source>
</evidence>
<dbReference type="GO" id="GO:0006633">
    <property type="term" value="P:fatty acid biosynthetic process"/>
    <property type="evidence" value="ECO:0007669"/>
    <property type="project" value="UniProtKB-KW"/>
</dbReference>
<dbReference type="SUPFAM" id="SSF52440">
    <property type="entry name" value="PreATP-grasp domain"/>
    <property type="match status" value="1"/>
</dbReference>
<evidence type="ECO:0000256" key="1">
    <source>
        <dbReference type="ARBA" id="ARBA00003761"/>
    </source>
</evidence>
<dbReference type="Proteomes" id="UP000012179">
    <property type="component" value="Chromosome"/>
</dbReference>
<evidence type="ECO:0000256" key="10">
    <source>
        <dbReference type="ARBA" id="ARBA00022832"/>
    </source>
</evidence>
<dbReference type="GO" id="GO:2001295">
    <property type="term" value="P:malonyl-CoA biosynthetic process"/>
    <property type="evidence" value="ECO:0007669"/>
    <property type="project" value="UniProtKB-UniPathway"/>
</dbReference>
<dbReference type="Gene3D" id="3.30.470.20">
    <property type="entry name" value="ATP-grasp fold, B domain"/>
    <property type="match status" value="1"/>
</dbReference>
<dbReference type="EC" id="6.3.4.14" evidence="4 19"/>
<keyword evidence="10 19" id="KW-0276">Fatty acid metabolism</keyword>
<evidence type="ECO:0000256" key="11">
    <source>
        <dbReference type="ARBA" id="ARBA00022840"/>
    </source>
</evidence>
<dbReference type="KEGG" id="nlc:EBAPG3_002685"/>
<keyword evidence="15 19" id="KW-0092">Biotin</keyword>
<dbReference type="Gene3D" id="3.40.50.20">
    <property type="match status" value="1"/>
</dbReference>
<dbReference type="Pfam" id="PF02786">
    <property type="entry name" value="CPSase_L_D2"/>
    <property type="match status" value="1"/>
</dbReference>
<evidence type="ECO:0000259" key="21">
    <source>
        <dbReference type="PROSITE" id="PS50979"/>
    </source>
</evidence>
<comment type="catalytic activity">
    <reaction evidence="17 19">
        <text>N(6)-biotinyl-L-lysyl-[protein] + hydrogencarbonate + ATP = N(6)-carboxybiotinyl-L-lysyl-[protein] + ADP + phosphate + H(+)</text>
        <dbReference type="Rhea" id="RHEA:13501"/>
        <dbReference type="Rhea" id="RHEA-COMP:10505"/>
        <dbReference type="Rhea" id="RHEA-COMP:10506"/>
        <dbReference type="ChEBI" id="CHEBI:15378"/>
        <dbReference type="ChEBI" id="CHEBI:17544"/>
        <dbReference type="ChEBI" id="CHEBI:30616"/>
        <dbReference type="ChEBI" id="CHEBI:43474"/>
        <dbReference type="ChEBI" id="CHEBI:83144"/>
        <dbReference type="ChEBI" id="CHEBI:83145"/>
        <dbReference type="ChEBI" id="CHEBI:456216"/>
        <dbReference type="EC" id="6.3.4.14"/>
    </reaction>
</comment>
<feature type="domain" description="ATP-grasp" evidence="20">
    <location>
        <begin position="120"/>
        <end position="317"/>
    </location>
</feature>
<evidence type="ECO:0000259" key="20">
    <source>
        <dbReference type="PROSITE" id="PS50975"/>
    </source>
</evidence>
<evidence type="ECO:0000256" key="5">
    <source>
        <dbReference type="ARBA" id="ARBA00017242"/>
    </source>
</evidence>